<keyword evidence="2" id="KW-1185">Reference proteome</keyword>
<dbReference type="EMBL" id="JANYMP010000030">
    <property type="protein sequence ID" value="MCS7483255.1"/>
    <property type="molecule type" value="Genomic_DNA"/>
</dbReference>
<accession>A0A9X3AKQ6</accession>
<comment type="caution">
    <text evidence="1">The sequence shown here is derived from an EMBL/GenBank/DDBJ whole genome shotgun (WGS) entry which is preliminary data.</text>
</comment>
<evidence type="ECO:0008006" key="3">
    <source>
        <dbReference type="Google" id="ProtNLM"/>
    </source>
</evidence>
<organism evidence="1 2">
    <name type="scientific">Umezawaea endophytica</name>
    <dbReference type="NCBI Taxonomy" id="1654476"/>
    <lineage>
        <taxon>Bacteria</taxon>
        <taxon>Bacillati</taxon>
        <taxon>Actinomycetota</taxon>
        <taxon>Actinomycetes</taxon>
        <taxon>Pseudonocardiales</taxon>
        <taxon>Pseudonocardiaceae</taxon>
        <taxon>Umezawaea</taxon>
    </lineage>
</organism>
<protein>
    <recommendedName>
        <fullName evidence="3">Zinc finger protein</fullName>
    </recommendedName>
</protein>
<gene>
    <name evidence="1" type="ORF">NZH93_40965</name>
</gene>
<dbReference type="AlphaFoldDB" id="A0A9X3AKQ6"/>
<proteinExistence type="predicted"/>
<reference evidence="1" key="1">
    <citation type="submission" date="2022-08" db="EMBL/GenBank/DDBJ databases">
        <authorList>
            <person name="Tistechok S."/>
            <person name="Samborskyy M."/>
            <person name="Roman I."/>
        </authorList>
    </citation>
    <scope>NUCLEOTIDE SEQUENCE</scope>
    <source>
        <strain evidence="1">DSM 103496</strain>
    </source>
</reference>
<evidence type="ECO:0000313" key="2">
    <source>
        <dbReference type="Proteomes" id="UP001141259"/>
    </source>
</evidence>
<dbReference type="Gene3D" id="2.30.30.990">
    <property type="entry name" value="Malonyl-[acyl-carrier protein] O-methyltransferase, zinc-finger motif"/>
    <property type="match status" value="1"/>
</dbReference>
<name>A0A9X3AKQ6_9PSEU</name>
<dbReference type="InterPro" id="IPR031795">
    <property type="entry name" value="Zf-HC3"/>
</dbReference>
<dbReference type="RefSeq" id="WP_259628713.1">
    <property type="nucleotide sequence ID" value="NZ_JANYMP010000030.1"/>
</dbReference>
<evidence type="ECO:0000313" key="1">
    <source>
        <dbReference type="EMBL" id="MCS7483255.1"/>
    </source>
</evidence>
<dbReference type="Pfam" id="PF16827">
    <property type="entry name" value="zf-HC3"/>
    <property type="match status" value="1"/>
</dbReference>
<sequence>MFDFRWQPSQGGRHVISQDLLPGDEGTTFCGLELLVPRQRCTKTEWLWPTCPACYESAKSHT</sequence>
<dbReference type="Proteomes" id="UP001141259">
    <property type="component" value="Unassembled WGS sequence"/>
</dbReference>